<evidence type="ECO:0000313" key="1">
    <source>
        <dbReference type="EMBL" id="PCH43353.1"/>
    </source>
</evidence>
<gene>
    <name evidence="1" type="ORF">WOLCODRAFT_75112</name>
</gene>
<accession>A0A2H3JTR3</accession>
<dbReference type="OrthoDB" id="3255572at2759"/>
<dbReference type="EMBL" id="KB468146">
    <property type="protein sequence ID" value="PCH43353.1"/>
    <property type="molecule type" value="Genomic_DNA"/>
</dbReference>
<organism evidence="1 2">
    <name type="scientific">Wolfiporia cocos (strain MD-104)</name>
    <name type="common">Brown rot fungus</name>
    <dbReference type="NCBI Taxonomy" id="742152"/>
    <lineage>
        <taxon>Eukaryota</taxon>
        <taxon>Fungi</taxon>
        <taxon>Dikarya</taxon>
        <taxon>Basidiomycota</taxon>
        <taxon>Agaricomycotina</taxon>
        <taxon>Agaricomycetes</taxon>
        <taxon>Polyporales</taxon>
        <taxon>Phaeolaceae</taxon>
        <taxon>Wolfiporia</taxon>
    </lineage>
</organism>
<evidence type="ECO:0000313" key="2">
    <source>
        <dbReference type="Proteomes" id="UP000218811"/>
    </source>
</evidence>
<protein>
    <submittedName>
        <fullName evidence="1">Uncharacterized protein</fullName>
    </submittedName>
</protein>
<proteinExistence type="predicted"/>
<reference evidence="1 2" key="1">
    <citation type="journal article" date="2012" name="Science">
        <title>The Paleozoic origin of enzymatic lignin decomposition reconstructed from 31 fungal genomes.</title>
        <authorList>
            <person name="Floudas D."/>
            <person name="Binder M."/>
            <person name="Riley R."/>
            <person name="Barry K."/>
            <person name="Blanchette R.A."/>
            <person name="Henrissat B."/>
            <person name="Martinez A.T."/>
            <person name="Otillar R."/>
            <person name="Spatafora J.W."/>
            <person name="Yadav J.S."/>
            <person name="Aerts A."/>
            <person name="Benoit I."/>
            <person name="Boyd A."/>
            <person name="Carlson A."/>
            <person name="Copeland A."/>
            <person name="Coutinho P.M."/>
            <person name="de Vries R.P."/>
            <person name="Ferreira P."/>
            <person name="Findley K."/>
            <person name="Foster B."/>
            <person name="Gaskell J."/>
            <person name="Glotzer D."/>
            <person name="Gorecki P."/>
            <person name="Heitman J."/>
            <person name="Hesse C."/>
            <person name="Hori C."/>
            <person name="Igarashi K."/>
            <person name="Jurgens J.A."/>
            <person name="Kallen N."/>
            <person name="Kersten P."/>
            <person name="Kohler A."/>
            <person name="Kuees U."/>
            <person name="Kumar T.K.A."/>
            <person name="Kuo A."/>
            <person name="LaButti K."/>
            <person name="Larrondo L.F."/>
            <person name="Lindquist E."/>
            <person name="Ling A."/>
            <person name="Lombard V."/>
            <person name="Lucas S."/>
            <person name="Lundell T."/>
            <person name="Martin R."/>
            <person name="McLaughlin D.J."/>
            <person name="Morgenstern I."/>
            <person name="Morin E."/>
            <person name="Murat C."/>
            <person name="Nagy L.G."/>
            <person name="Nolan M."/>
            <person name="Ohm R.A."/>
            <person name="Patyshakuliyeva A."/>
            <person name="Rokas A."/>
            <person name="Ruiz-Duenas F.J."/>
            <person name="Sabat G."/>
            <person name="Salamov A."/>
            <person name="Samejima M."/>
            <person name="Schmutz J."/>
            <person name="Slot J.C."/>
            <person name="St John F."/>
            <person name="Stenlid J."/>
            <person name="Sun H."/>
            <person name="Sun S."/>
            <person name="Syed K."/>
            <person name="Tsang A."/>
            <person name="Wiebenga A."/>
            <person name="Young D."/>
            <person name="Pisabarro A."/>
            <person name="Eastwood D.C."/>
            <person name="Martin F."/>
            <person name="Cullen D."/>
            <person name="Grigoriev I.V."/>
            <person name="Hibbett D.S."/>
        </authorList>
    </citation>
    <scope>NUCLEOTIDE SEQUENCE [LARGE SCALE GENOMIC DNA]</scope>
    <source>
        <strain evidence="1 2">MD-104</strain>
    </source>
</reference>
<keyword evidence="2" id="KW-1185">Reference proteome</keyword>
<name>A0A2H3JTR3_WOLCO</name>
<dbReference type="AlphaFoldDB" id="A0A2H3JTR3"/>
<dbReference type="STRING" id="742152.A0A2H3JTR3"/>
<dbReference type="Proteomes" id="UP000218811">
    <property type="component" value="Unassembled WGS sequence"/>
</dbReference>
<sequence length="109" mass="12716">MTLALFSEILELFLDEAKHWLAIMHNAPISRMALHKHLWDCGLIHKHLQKSAQESDEDARAQWINQIKNYVASQCIAIYELSKDECTMMCSCGCYDFYRNTQFIPLTPH</sequence>